<keyword evidence="3" id="KW-1185">Reference proteome</keyword>
<dbReference type="Pfam" id="PF07963">
    <property type="entry name" value="N_methyl"/>
    <property type="match status" value="1"/>
</dbReference>
<organism evidence="2 3">
    <name type="scientific">Methylomonas albis</name>
    <dbReference type="NCBI Taxonomy" id="1854563"/>
    <lineage>
        <taxon>Bacteria</taxon>
        <taxon>Pseudomonadati</taxon>
        <taxon>Pseudomonadota</taxon>
        <taxon>Gammaproteobacteria</taxon>
        <taxon>Methylococcales</taxon>
        <taxon>Methylococcaceae</taxon>
        <taxon>Methylomonas</taxon>
    </lineage>
</organism>
<dbReference type="NCBIfam" id="TIGR02532">
    <property type="entry name" value="IV_pilin_GFxxxE"/>
    <property type="match status" value="1"/>
</dbReference>
<gene>
    <name evidence="2" type="ORF">IE877_07230</name>
</gene>
<name>A0ABR9D185_9GAMM</name>
<feature type="transmembrane region" description="Helical" evidence="1">
    <location>
        <begin position="21"/>
        <end position="44"/>
    </location>
</feature>
<dbReference type="RefSeq" id="WP_192377199.1">
    <property type="nucleotide sequence ID" value="NZ_CAJHIV010000001.1"/>
</dbReference>
<proteinExistence type="predicted"/>
<evidence type="ECO:0000313" key="2">
    <source>
        <dbReference type="EMBL" id="MBD9355672.1"/>
    </source>
</evidence>
<protein>
    <submittedName>
        <fullName evidence="2">PilW family protein</fullName>
    </submittedName>
</protein>
<accession>A0ABR9D185</accession>
<dbReference type="Proteomes" id="UP000652176">
    <property type="component" value="Unassembled WGS sequence"/>
</dbReference>
<keyword evidence="1" id="KW-0472">Membrane</keyword>
<reference evidence="2 3" key="1">
    <citation type="submission" date="2020-09" db="EMBL/GenBank/DDBJ databases">
        <title>Methylomonas albis sp. nov. and Methylomonas fluvii sp. nov.: Two cold-adapted methanotrophs from the River Elbe and an amended description of Methylovulum psychrotolerans strain Eb1.</title>
        <authorList>
            <person name="Bussmann I.K."/>
            <person name="Klings K.-W."/>
            <person name="Warnstedt J."/>
            <person name="Hoppert M."/>
            <person name="Saborowski A."/>
            <person name="Horn F."/>
            <person name="Liebner S."/>
        </authorList>
    </citation>
    <scope>NUCLEOTIDE SEQUENCE [LARGE SCALE GENOMIC DNA]</scope>
    <source>
        <strain evidence="2 3">EbA</strain>
    </source>
</reference>
<comment type="caution">
    <text evidence="2">The sequence shown here is derived from an EMBL/GenBank/DDBJ whole genome shotgun (WGS) entry which is preliminary data.</text>
</comment>
<dbReference type="EMBL" id="JACXSS010000001">
    <property type="protein sequence ID" value="MBD9355672.1"/>
    <property type="molecule type" value="Genomic_DNA"/>
</dbReference>
<dbReference type="Pfam" id="PF16074">
    <property type="entry name" value="PilW"/>
    <property type="match status" value="1"/>
</dbReference>
<dbReference type="InterPro" id="IPR012902">
    <property type="entry name" value="N_methyl_site"/>
</dbReference>
<dbReference type="InterPro" id="IPR032092">
    <property type="entry name" value="PilW"/>
</dbReference>
<sequence>MSILKNSRSQNSHPKIQTGVTLIELMVSLTIGLVIIAAIGYVFLGSKQNYRSQDVLSRMQEGARAAFQLMNKDIRMTGFRGCPVNSASGGDINVLVSAADWDKNLFGQPLIGYEKASATAWSAFPAGVTGVVGNVVSGDVLTVLHADNTKEYIVSAHAPPQFTLTANHDINQGQILIAAKPDCSRTAIFQNTHDCSPSPCNIIKHNATGTCSSGNRAIGLGNPIGACPAGTADTFDLGSRLFRLSATTYYIRNNPSNEPSLYRQVLSTSAGSPSTTAEELIEGVQDMQLSYAVDNGTDRGVDAYVTADSVTDWSKVLGIRVSLLMVSRQDERGITTSAQQYAIDMNGDGDVLDAGEKITPTDRLFRKVFSTTIAIKNRL</sequence>
<keyword evidence="1" id="KW-1133">Transmembrane helix</keyword>
<dbReference type="PROSITE" id="PS00409">
    <property type="entry name" value="PROKAR_NTER_METHYL"/>
    <property type="match status" value="1"/>
</dbReference>
<keyword evidence="1" id="KW-0812">Transmembrane</keyword>
<evidence type="ECO:0000256" key="1">
    <source>
        <dbReference type="SAM" id="Phobius"/>
    </source>
</evidence>
<evidence type="ECO:0000313" key="3">
    <source>
        <dbReference type="Proteomes" id="UP000652176"/>
    </source>
</evidence>